<keyword evidence="1" id="KW-0479">Metal-binding</keyword>
<dbReference type="SMART" id="SM00355">
    <property type="entry name" value="ZnF_C2H2"/>
    <property type="match status" value="2"/>
</dbReference>
<protein>
    <recommendedName>
        <fullName evidence="2">C2H2-type domain-containing protein</fullName>
    </recommendedName>
</protein>
<reference evidence="3" key="1">
    <citation type="submission" date="2021-06" db="EMBL/GenBank/DDBJ databases">
        <title>Parelaphostrongylus tenuis whole genome reference sequence.</title>
        <authorList>
            <person name="Garwood T.J."/>
            <person name="Larsen P.A."/>
            <person name="Fountain-Jones N.M."/>
            <person name="Garbe J.R."/>
            <person name="Macchietto M.G."/>
            <person name="Kania S.A."/>
            <person name="Gerhold R.W."/>
            <person name="Richards J.E."/>
            <person name="Wolf T.M."/>
        </authorList>
    </citation>
    <scope>NUCLEOTIDE SEQUENCE</scope>
    <source>
        <strain evidence="3">MNPRO001-30</strain>
        <tissue evidence="3">Meninges</tissue>
    </source>
</reference>
<feature type="domain" description="C2H2-type" evidence="2">
    <location>
        <begin position="67"/>
        <end position="87"/>
    </location>
</feature>
<name>A0AAD5N0N9_PARTN</name>
<feature type="domain" description="C2H2-type" evidence="2">
    <location>
        <begin position="39"/>
        <end position="66"/>
    </location>
</feature>
<keyword evidence="1" id="KW-0862">Zinc</keyword>
<dbReference type="Gene3D" id="3.30.160.60">
    <property type="entry name" value="Classic Zinc Finger"/>
    <property type="match status" value="1"/>
</dbReference>
<sequence>MEDSAGNSRVQSDHEDVEMLFPTSALEEFGGINRQFRNEMCPECKQSFVNRYKLKRHLAVHKASGAYPCPLCGKTYKYEYNLIRHWRKTCQYLNGLITPEDRKSSACLTTCHLFIKCAKEWPTRLANVLLCARLVRNQVNRTRSRAVIASVENNSVVVLGRNQEHM</sequence>
<dbReference type="Pfam" id="PF00096">
    <property type="entry name" value="zf-C2H2"/>
    <property type="match status" value="2"/>
</dbReference>
<proteinExistence type="predicted"/>
<evidence type="ECO:0000313" key="4">
    <source>
        <dbReference type="Proteomes" id="UP001196413"/>
    </source>
</evidence>
<gene>
    <name evidence="3" type="ORF">KIN20_017312</name>
</gene>
<dbReference type="GO" id="GO:0008270">
    <property type="term" value="F:zinc ion binding"/>
    <property type="evidence" value="ECO:0007669"/>
    <property type="project" value="UniProtKB-KW"/>
</dbReference>
<accession>A0AAD5N0N9</accession>
<evidence type="ECO:0000256" key="1">
    <source>
        <dbReference type="PROSITE-ProRule" id="PRU00042"/>
    </source>
</evidence>
<evidence type="ECO:0000259" key="2">
    <source>
        <dbReference type="PROSITE" id="PS50157"/>
    </source>
</evidence>
<dbReference type="AlphaFoldDB" id="A0AAD5N0N9"/>
<keyword evidence="1" id="KW-0863">Zinc-finger</keyword>
<dbReference type="SUPFAM" id="SSF57667">
    <property type="entry name" value="beta-beta-alpha zinc fingers"/>
    <property type="match status" value="1"/>
</dbReference>
<dbReference type="EMBL" id="JAHQIW010003473">
    <property type="protein sequence ID" value="KAJ1358792.1"/>
    <property type="molecule type" value="Genomic_DNA"/>
</dbReference>
<organism evidence="3 4">
    <name type="scientific">Parelaphostrongylus tenuis</name>
    <name type="common">Meningeal worm</name>
    <dbReference type="NCBI Taxonomy" id="148309"/>
    <lineage>
        <taxon>Eukaryota</taxon>
        <taxon>Metazoa</taxon>
        <taxon>Ecdysozoa</taxon>
        <taxon>Nematoda</taxon>
        <taxon>Chromadorea</taxon>
        <taxon>Rhabditida</taxon>
        <taxon>Rhabditina</taxon>
        <taxon>Rhabditomorpha</taxon>
        <taxon>Strongyloidea</taxon>
        <taxon>Metastrongylidae</taxon>
        <taxon>Parelaphostrongylus</taxon>
    </lineage>
</organism>
<comment type="caution">
    <text evidence="3">The sequence shown here is derived from an EMBL/GenBank/DDBJ whole genome shotgun (WGS) entry which is preliminary data.</text>
</comment>
<dbReference type="Proteomes" id="UP001196413">
    <property type="component" value="Unassembled WGS sequence"/>
</dbReference>
<evidence type="ECO:0000313" key="3">
    <source>
        <dbReference type="EMBL" id="KAJ1358792.1"/>
    </source>
</evidence>
<keyword evidence="4" id="KW-1185">Reference proteome</keyword>
<dbReference type="PROSITE" id="PS00028">
    <property type="entry name" value="ZINC_FINGER_C2H2_1"/>
    <property type="match status" value="1"/>
</dbReference>
<dbReference type="InterPro" id="IPR013087">
    <property type="entry name" value="Znf_C2H2_type"/>
</dbReference>
<dbReference type="InterPro" id="IPR036236">
    <property type="entry name" value="Znf_C2H2_sf"/>
</dbReference>
<dbReference type="PROSITE" id="PS50157">
    <property type="entry name" value="ZINC_FINGER_C2H2_2"/>
    <property type="match status" value="2"/>
</dbReference>